<dbReference type="GeneID" id="36405765"/>
<name>A0A0P1AH48_PLAHL</name>
<evidence type="ECO:0000313" key="1">
    <source>
        <dbReference type="EMBL" id="CEG40516.1"/>
    </source>
</evidence>
<dbReference type="Proteomes" id="UP000054928">
    <property type="component" value="Unassembled WGS sequence"/>
</dbReference>
<dbReference type="EMBL" id="CCYD01000523">
    <property type="protein sequence ID" value="CEG40516.1"/>
    <property type="molecule type" value="Genomic_DNA"/>
</dbReference>
<proteinExistence type="predicted"/>
<dbReference type="STRING" id="4781.A0A0P1AH48"/>
<dbReference type="OrthoDB" id="1934635at2759"/>
<keyword evidence="2" id="KW-1185">Reference proteome</keyword>
<protein>
    <submittedName>
        <fullName evidence="1">Uncharacterized protein</fullName>
    </submittedName>
</protein>
<dbReference type="AlphaFoldDB" id="A0A0P1AH48"/>
<reference evidence="2" key="1">
    <citation type="submission" date="2014-09" db="EMBL/GenBank/DDBJ databases">
        <authorList>
            <person name="Sharma Rahul"/>
            <person name="Thines Marco"/>
        </authorList>
    </citation>
    <scope>NUCLEOTIDE SEQUENCE [LARGE SCALE GENOMIC DNA]</scope>
</reference>
<sequence>MCAWDITGIDCGRSANTPTSTVAESICGTKHVKKIKGICFRGIDTLALDAVESVVVLDQRTIPHDENIACEYAGLCIVDATTGCEVTRTDVLLAPLPAMEELVQLEEVTNDDFLHNLKFDDIDEVVLLYSKVDSTELRLSLVMDDSVLMVLQQRVESLRRSAVLKYPTDSYYSVVMEHKDVGFSANLPSGLPPERGIRHQIDREPGSKHAVLREWLLSRDQSEFIDKLFAQSKLLIW</sequence>
<dbReference type="RefSeq" id="XP_024576885.1">
    <property type="nucleotide sequence ID" value="XM_024726183.1"/>
</dbReference>
<organism evidence="1 2">
    <name type="scientific">Plasmopara halstedii</name>
    <name type="common">Downy mildew of sunflower</name>
    <dbReference type="NCBI Taxonomy" id="4781"/>
    <lineage>
        <taxon>Eukaryota</taxon>
        <taxon>Sar</taxon>
        <taxon>Stramenopiles</taxon>
        <taxon>Oomycota</taxon>
        <taxon>Peronosporomycetes</taxon>
        <taxon>Peronosporales</taxon>
        <taxon>Peronosporaceae</taxon>
        <taxon>Plasmopara</taxon>
    </lineage>
</organism>
<accession>A0A0P1AH48</accession>
<evidence type="ECO:0000313" key="2">
    <source>
        <dbReference type="Proteomes" id="UP000054928"/>
    </source>
</evidence>